<feature type="compositionally biased region" description="Basic and acidic residues" evidence="1">
    <location>
        <begin position="1"/>
        <end position="19"/>
    </location>
</feature>
<evidence type="ECO:0000256" key="1">
    <source>
        <dbReference type="SAM" id="MobiDB-lite"/>
    </source>
</evidence>
<name>A0ABY4GV39_9BACI</name>
<dbReference type="RefSeq" id="WP_244751455.1">
    <property type="nucleotide sequence ID" value="NZ_CP095074.1"/>
</dbReference>
<reference evidence="2 3" key="1">
    <citation type="submission" date="2022-04" db="EMBL/GenBank/DDBJ databases">
        <title>Halobacillus sp. isolated from saltern.</title>
        <authorList>
            <person name="Won M."/>
            <person name="Lee C.-M."/>
            <person name="Woen H.-Y."/>
            <person name="Kwon S.-W."/>
        </authorList>
    </citation>
    <scope>NUCLEOTIDE SEQUENCE [LARGE SCALE GENOMIC DNA]</scope>
    <source>
        <strain evidence="2 3">SSTM10-2</strain>
    </source>
</reference>
<proteinExistence type="predicted"/>
<evidence type="ECO:0008006" key="4">
    <source>
        <dbReference type="Google" id="ProtNLM"/>
    </source>
</evidence>
<feature type="region of interest" description="Disordered" evidence="1">
    <location>
        <begin position="1"/>
        <end position="20"/>
    </location>
</feature>
<evidence type="ECO:0000313" key="2">
    <source>
        <dbReference type="EMBL" id="UOQ91844.1"/>
    </source>
</evidence>
<evidence type="ECO:0000313" key="3">
    <source>
        <dbReference type="Proteomes" id="UP000831880"/>
    </source>
</evidence>
<keyword evidence="3" id="KW-1185">Reference proteome</keyword>
<protein>
    <recommendedName>
        <fullName evidence="4">YqzE-like protein</fullName>
    </recommendedName>
</protein>
<dbReference type="EMBL" id="CP095074">
    <property type="protein sequence ID" value="UOQ91844.1"/>
    <property type="molecule type" value="Genomic_DNA"/>
</dbReference>
<sequence>MRRTKKDEHQEREKQKEGPAVKQLFLLEALGMMAKAFMPSVWEGSMPDPKRIN</sequence>
<gene>
    <name evidence="2" type="ORF">MUO14_15110</name>
</gene>
<organism evidence="2 3">
    <name type="scientific">Halobacillus shinanisalinarum</name>
    <dbReference type="NCBI Taxonomy" id="2932258"/>
    <lineage>
        <taxon>Bacteria</taxon>
        <taxon>Bacillati</taxon>
        <taxon>Bacillota</taxon>
        <taxon>Bacilli</taxon>
        <taxon>Bacillales</taxon>
        <taxon>Bacillaceae</taxon>
        <taxon>Halobacillus</taxon>
    </lineage>
</organism>
<dbReference type="Proteomes" id="UP000831880">
    <property type="component" value="Chromosome"/>
</dbReference>
<accession>A0ABY4GV39</accession>